<organism evidence="2 4">
    <name type="scientific">Stutzerimonas balearica DSM 6083</name>
    <dbReference type="NCBI Taxonomy" id="1123016"/>
    <lineage>
        <taxon>Bacteria</taxon>
        <taxon>Pseudomonadati</taxon>
        <taxon>Pseudomonadota</taxon>
        <taxon>Gammaproteobacteria</taxon>
        <taxon>Pseudomonadales</taxon>
        <taxon>Pseudomonadaceae</taxon>
        <taxon>Stutzerimonas</taxon>
    </lineage>
</organism>
<protein>
    <recommendedName>
        <fullName evidence="1">GmrSD restriction endonucleases N-terminal domain-containing protein</fullName>
    </recommendedName>
</protein>
<dbReference type="InterPro" id="IPR004919">
    <property type="entry name" value="GmrSD_N"/>
</dbReference>
<feature type="domain" description="GmrSD restriction endonucleases N-terminal" evidence="1">
    <location>
        <begin position="26"/>
        <end position="222"/>
    </location>
</feature>
<reference evidence="4" key="1">
    <citation type="submission" date="2014-03" db="EMBL/GenBank/DDBJ databases">
        <title>Complete genome of Pseudomonas balearica DSM 6083T, a sewage water isolate from an enrichment with 2-methylnaphthalene.</title>
        <authorList>
            <person name="Salva-Serra F."/>
            <person name="Jaen-Luchoro D."/>
            <person name="Busquets A."/>
            <person name="Pena A."/>
            <person name="Gomila M."/>
            <person name="Bosch R."/>
            <person name="Nogales B."/>
            <person name="Garcia-Valdes E."/>
            <person name="Lalucat J."/>
            <person name="Bennasar A."/>
        </authorList>
    </citation>
    <scope>NUCLEOTIDE SEQUENCE [LARGE SCALE GENOMIC DNA]</scope>
    <source>
        <strain evidence="4">DSM 6083</strain>
    </source>
</reference>
<name>A0A8D3Y3L4_9GAMM</name>
<evidence type="ECO:0000313" key="3">
    <source>
        <dbReference type="EMBL" id="SDM72174.1"/>
    </source>
</evidence>
<sequence length="603" mass="69012">MDVPCLDAHRADTPSATLAHKYVGDITGLFFIPGYQRGYRWDVTDVKRLLEDIWHALDNTPKQPYNLQPVVVKLRQQGLTAQSCHWELVDGQQRLTTLYLILLYMHNTGLNRVNLPYELHYETRPGSSDFLKGLGSEDQADQDSNIDYYHLYKAYECIGDWFEAHGNRLQYAANRFYAALFESVRVIWYQAPDDMDATALFTRLNVGRIPLTDAELVKALLLSQIKGEHAHRAAEVASQWDIIERDLHAPELWGFISSDVSGTADDRYPTRISLLLDTLTPGAPWPGRKPPRYYTFESLRQQIETKPMGFWMQVLNLHDLMLGWFNNRSLYHKVGYLVLTGTAFGELARLARDQSKSRFEHHLDQRIRASLALRASDVETLSYDNQSDYEKLRRLLLLMNVESMRLAPHSNQRFPFHLHTDTAWSLEHIHAQNAENLTKAEQWHTWLCQHLSALSALAPETVMDQAQLIQDIQAALAQMETARNFGAIFQDLATRVVKAFNAHGEQSLTAAHNVHSVSNLALLSKADNSLLSNSVFEVKRQSLLAVDRKGGYIPVCTRNVFLKYYTAADAHQNHFWSPQDRSHYLDAIISTVQPYLRTEEHTA</sequence>
<dbReference type="AlphaFoldDB" id="A0A8D3Y3L4"/>
<dbReference type="PANTHER" id="PTHR35149">
    <property type="entry name" value="SLL5132 PROTEIN"/>
    <property type="match status" value="1"/>
</dbReference>
<dbReference type="RefSeq" id="WP_063613252.1">
    <property type="nucleotide sequence ID" value="NZ_CP007511.1"/>
</dbReference>
<dbReference type="EMBL" id="FNHO01000008">
    <property type="protein sequence ID" value="SDM72174.1"/>
    <property type="molecule type" value="Genomic_DNA"/>
</dbReference>
<dbReference type="Proteomes" id="UP000031271">
    <property type="component" value="Chromosome"/>
</dbReference>
<keyword evidence="5" id="KW-1185">Reference proteome</keyword>
<dbReference type="PANTHER" id="PTHR35149:SF2">
    <property type="entry name" value="DUF262 DOMAIN-CONTAINING PROTEIN"/>
    <property type="match status" value="1"/>
</dbReference>
<dbReference type="KEGG" id="pbm:CL52_16745"/>
<dbReference type="EMBL" id="CP007511">
    <property type="protein sequence ID" value="AJE16601.1"/>
    <property type="molecule type" value="Genomic_DNA"/>
</dbReference>
<reference evidence="2 4" key="3">
    <citation type="journal article" name="Genome Announc.">
        <title>Complete Genome Sequence of Pseudomonas balearica DSM 6083T.</title>
        <authorList>
            <person name="Bennasar-Figueras A."/>
            <person name="Salva-Serra F."/>
            <person name="Jaen-Luchoro D."/>
            <person name="Segui C."/>
            <person name="Aliaga F."/>
            <person name="Busquets A."/>
            <person name="Gomila M."/>
            <person name="Moore E.R."/>
            <person name="Lalucat J."/>
        </authorList>
    </citation>
    <scope>NUCLEOTIDE SEQUENCE [LARGE SCALE GENOMIC DNA]</scope>
    <source>
        <strain evidence="4">DSM 6083</strain>
        <strain evidence="2">DSM6083</strain>
    </source>
</reference>
<reference evidence="3 5" key="2">
    <citation type="submission" date="2016-10" db="EMBL/GenBank/DDBJ databases">
        <authorList>
            <person name="Varghese N."/>
            <person name="Submissions S."/>
        </authorList>
    </citation>
    <scope>NUCLEOTIDE SEQUENCE [LARGE SCALE GENOMIC DNA]</scope>
    <source>
        <strain evidence="3 5">DSM 6083</strain>
    </source>
</reference>
<evidence type="ECO:0000313" key="2">
    <source>
        <dbReference type="EMBL" id="AJE16601.1"/>
    </source>
</evidence>
<accession>A0A8D3Y3L4</accession>
<dbReference type="Proteomes" id="UP000182276">
    <property type="component" value="Unassembled WGS sequence"/>
</dbReference>
<dbReference type="GeneID" id="77261532"/>
<evidence type="ECO:0000313" key="4">
    <source>
        <dbReference type="Proteomes" id="UP000031271"/>
    </source>
</evidence>
<evidence type="ECO:0000313" key="5">
    <source>
        <dbReference type="Proteomes" id="UP000182276"/>
    </source>
</evidence>
<evidence type="ECO:0000259" key="1">
    <source>
        <dbReference type="Pfam" id="PF03235"/>
    </source>
</evidence>
<dbReference type="Pfam" id="PF03235">
    <property type="entry name" value="GmrSD_N"/>
    <property type="match status" value="1"/>
</dbReference>
<gene>
    <name evidence="2" type="ORF">CL52_16745</name>
    <name evidence="3" type="ORF">SAMN05660875_10810</name>
</gene>
<proteinExistence type="predicted"/>